<dbReference type="PROSITE" id="PS00523">
    <property type="entry name" value="SULFATASE_1"/>
    <property type="match status" value="1"/>
</dbReference>
<dbReference type="EMBL" id="JABTCF010000011">
    <property type="protein sequence ID" value="MBD0779373.1"/>
    <property type="molecule type" value="Genomic_DNA"/>
</dbReference>
<reference evidence="6" key="1">
    <citation type="submission" date="2020-05" db="EMBL/GenBank/DDBJ databases">
        <title>The draft genome sequence of Maribacter sp. ANRC-HE7.</title>
        <authorList>
            <person name="Mu L."/>
        </authorList>
    </citation>
    <scope>NUCLEOTIDE SEQUENCE</scope>
    <source>
        <strain evidence="6">ANRC-HE7</strain>
    </source>
</reference>
<accession>A0ABR7V894</accession>
<sequence>MKRVHFIFNTLCILTSVCFGTRVMHAQKSERPNVIIIVTDDQGYGDLGYTGNPHVKSPNIDAFAEESIRFNDFYVSPVCAPTRASLMTGRYSLRTGVRDTYNGGAIMASNEVTIAELLKQVDYKTGIFGKWHLGDNYPSRPMDQGFDESLIHLSGGMGQVGDFTTFFQGNRSYFDPVLWHNGKQEAYEGYCSDIFASEAIDFIEKNHQQPFFCYLAFNAPHTPLQVPDKYYQQYRDIDPSSGFEDDPRPFVEMSERDKEDARKVYAMVSNIDDNIGKLLRKLEELNIADNTLVIFMTDNGPQQIRYVAGMRGRKGSVYRGGVRVPFYLRYPDKWKGDKNIEATTAHIDVLPTISELCKVKIPEDRKIDGKSLIPLIEQKKVQSKDRSLFFYWTRRYPVLYQNMALQRGPYKLVGHTDYNAQIEDFELFNIKDDPYEQHNLIQDKKELAESLKTDLDGMFNELMASENILNQPKILIGSEHENPVFLNRNDAGGERGIWDQEEIYGKWDVSIAEGSYNIKFRFVKPVPKGGTMFLETKGRIDQLKNEIDNTEYIEMTNVQLPKMDCDLIPFYAVGNKKIFPFWVEIQKVDQDQ</sequence>
<comment type="caution">
    <text evidence="6">The sequence shown here is derived from an EMBL/GenBank/DDBJ whole genome shotgun (WGS) entry which is preliminary data.</text>
</comment>
<organism evidence="6 7">
    <name type="scientific">Maribacter aquimaris</name>
    <dbReference type="NCBI Taxonomy" id="2737171"/>
    <lineage>
        <taxon>Bacteria</taxon>
        <taxon>Pseudomonadati</taxon>
        <taxon>Bacteroidota</taxon>
        <taxon>Flavobacteriia</taxon>
        <taxon>Flavobacteriales</taxon>
        <taxon>Flavobacteriaceae</taxon>
        <taxon>Maribacter</taxon>
    </lineage>
</organism>
<name>A0ABR7V894_9FLAO</name>
<keyword evidence="7" id="KW-1185">Reference proteome</keyword>
<evidence type="ECO:0000256" key="2">
    <source>
        <dbReference type="ARBA" id="ARBA00022723"/>
    </source>
</evidence>
<evidence type="ECO:0000313" key="7">
    <source>
        <dbReference type="Proteomes" id="UP001166021"/>
    </source>
</evidence>
<dbReference type="Gene3D" id="3.30.1120.10">
    <property type="match status" value="1"/>
</dbReference>
<dbReference type="InterPro" id="IPR050738">
    <property type="entry name" value="Sulfatase"/>
</dbReference>
<dbReference type="PANTHER" id="PTHR42693">
    <property type="entry name" value="ARYLSULFATASE FAMILY MEMBER"/>
    <property type="match status" value="1"/>
</dbReference>
<dbReference type="InterPro" id="IPR000917">
    <property type="entry name" value="Sulfatase_N"/>
</dbReference>
<evidence type="ECO:0000256" key="4">
    <source>
        <dbReference type="ARBA" id="ARBA00022837"/>
    </source>
</evidence>
<keyword evidence="4" id="KW-0106">Calcium</keyword>
<evidence type="ECO:0000256" key="1">
    <source>
        <dbReference type="ARBA" id="ARBA00008779"/>
    </source>
</evidence>
<dbReference type="Pfam" id="PF00884">
    <property type="entry name" value="Sulfatase"/>
    <property type="match status" value="1"/>
</dbReference>
<dbReference type="CDD" id="cd16146">
    <property type="entry name" value="ARS_like"/>
    <property type="match status" value="1"/>
</dbReference>
<dbReference type="InterPro" id="IPR024607">
    <property type="entry name" value="Sulfatase_CS"/>
</dbReference>
<keyword evidence="2" id="KW-0479">Metal-binding</keyword>
<dbReference type="RefSeq" id="WP_188244815.1">
    <property type="nucleotide sequence ID" value="NZ_JABTCF010000011.1"/>
</dbReference>
<dbReference type="Proteomes" id="UP001166021">
    <property type="component" value="Unassembled WGS sequence"/>
</dbReference>
<evidence type="ECO:0000259" key="5">
    <source>
        <dbReference type="Pfam" id="PF00884"/>
    </source>
</evidence>
<comment type="similarity">
    <text evidence="1">Belongs to the sulfatase family.</text>
</comment>
<dbReference type="SUPFAM" id="SSF53649">
    <property type="entry name" value="Alkaline phosphatase-like"/>
    <property type="match status" value="1"/>
</dbReference>
<proteinExistence type="inferred from homology"/>
<keyword evidence="3" id="KW-0378">Hydrolase</keyword>
<feature type="domain" description="Sulfatase N-terminal" evidence="5">
    <location>
        <begin position="32"/>
        <end position="357"/>
    </location>
</feature>
<dbReference type="Gene3D" id="3.40.720.10">
    <property type="entry name" value="Alkaline Phosphatase, subunit A"/>
    <property type="match status" value="1"/>
</dbReference>
<gene>
    <name evidence="6" type="ORF">HPE56_16360</name>
</gene>
<dbReference type="InterPro" id="IPR017850">
    <property type="entry name" value="Alkaline_phosphatase_core_sf"/>
</dbReference>
<protein>
    <submittedName>
        <fullName evidence="6">Arylsulfatase</fullName>
    </submittedName>
</protein>
<evidence type="ECO:0000256" key="3">
    <source>
        <dbReference type="ARBA" id="ARBA00022801"/>
    </source>
</evidence>
<dbReference type="PANTHER" id="PTHR42693:SF53">
    <property type="entry name" value="ENDO-4-O-SULFATASE"/>
    <property type="match status" value="1"/>
</dbReference>
<evidence type="ECO:0000313" key="6">
    <source>
        <dbReference type="EMBL" id="MBD0779373.1"/>
    </source>
</evidence>